<organism evidence="2 3">
    <name type="scientific">Letharia columbiana</name>
    <dbReference type="NCBI Taxonomy" id="112416"/>
    <lineage>
        <taxon>Eukaryota</taxon>
        <taxon>Fungi</taxon>
        <taxon>Dikarya</taxon>
        <taxon>Ascomycota</taxon>
        <taxon>Pezizomycotina</taxon>
        <taxon>Lecanoromycetes</taxon>
        <taxon>OSLEUM clade</taxon>
        <taxon>Lecanoromycetidae</taxon>
        <taxon>Lecanorales</taxon>
        <taxon>Lecanorineae</taxon>
        <taxon>Parmeliaceae</taxon>
        <taxon>Letharia</taxon>
    </lineage>
</organism>
<dbReference type="RefSeq" id="XP_037158121.1">
    <property type="nucleotide sequence ID" value="XM_037314965.1"/>
</dbReference>
<gene>
    <name evidence="2" type="ORF">HO173_013140</name>
</gene>
<proteinExistence type="predicted"/>
<dbReference type="Proteomes" id="UP000578531">
    <property type="component" value="Unassembled WGS sequence"/>
</dbReference>
<evidence type="ECO:0000313" key="3">
    <source>
        <dbReference type="Proteomes" id="UP000578531"/>
    </source>
</evidence>
<comment type="caution">
    <text evidence="2">The sequence shown here is derived from an EMBL/GenBank/DDBJ whole genome shotgun (WGS) entry which is preliminary data.</text>
</comment>
<accession>A0A8H6CIF4</accession>
<keyword evidence="3" id="KW-1185">Reference proteome</keyword>
<evidence type="ECO:0000256" key="1">
    <source>
        <dbReference type="SAM" id="MobiDB-lite"/>
    </source>
</evidence>
<dbReference type="EMBL" id="JACCJC010000131">
    <property type="protein sequence ID" value="KAF6223809.1"/>
    <property type="molecule type" value="Genomic_DNA"/>
</dbReference>
<feature type="compositionally biased region" description="Low complexity" evidence="1">
    <location>
        <begin position="157"/>
        <end position="167"/>
    </location>
</feature>
<feature type="region of interest" description="Disordered" evidence="1">
    <location>
        <begin position="153"/>
        <end position="184"/>
    </location>
</feature>
<protein>
    <submittedName>
        <fullName evidence="2">Uncharacterized protein</fullName>
    </submittedName>
</protein>
<name>A0A8H6CIF4_9LECA</name>
<evidence type="ECO:0000313" key="2">
    <source>
        <dbReference type="EMBL" id="KAF6223809.1"/>
    </source>
</evidence>
<dbReference type="AlphaFoldDB" id="A0A8H6CIF4"/>
<feature type="compositionally biased region" description="Basic and acidic residues" evidence="1">
    <location>
        <begin position="25"/>
        <end position="53"/>
    </location>
</feature>
<reference evidence="2 3" key="1">
    <citation type="journal article" date="2020" name="Genomics">
        <title>Complete, high-quality genomes from long-read metagenomic sequencing of two wolf lichen thalli reveals enigmatic genome architecture.</title>
        <authorList>
            <person name="McKenzie S.K."/>
            <person name="Walston R.F."/>
            <person name="Allen J.L."/>
        </authorList>
    </citation>
    <scope>NUCLEOTIDE SEQUENCE [LARGE SCALE GENOMIC DNA]</scope>
    <source>
        <strain evidence="2">WasteWater2</strain>
    </source>
</reference>
<feature type="region of interest" description="Disordered" evidence="1">
    <location>
        <begin position="24"/>
        <end position="96"/>
    </location>
</feature>
<sequence length="184" mass="20015">MQESLADELDLAFELEDVSLSPVHSFDRYHKDSEKERRGDPGENQKSWERGPGEVKTPPAAEILSSTTFGQTPTKSNLVKHCSPSEPAPQPKSLEEHTISITSRYNVKFIDRDADGFFNMETMPTVTDVQRRVQQIMGIAALQGTLAPATISDAAPSTTGSSHTSSSMALHSVKRPSIASLTSS</sequence>
<feature type="compositionally biased region" description="Polar residues" evidence="1">
    <location>
        <begin position="64"/>
        <end position="77"/>
    </location>
</feature>
<dbReference type="GeneID" id="59294768"/>